<feature type="region of interest" description="Disordered" evidence="7">
    <location>
        <begin position="960"/>
        <end position="982"/>
    </location>
</feature>
<evidence type="ECO:0000256" key="4">
    <source>
        <dbReference type="ARBA" id="ARBA00022801"/>
    </source>
</evidence>
<evidence type="ECO:0000256" key="1">
    <source>
        <dbReference type="ARBA" id="ARBA00000829"/>
    </source>
</evidence>
<feature type="domain" description="Glycoside hydrolase family 2 immunoglobulin-like beta-sandwich" evidence="8">
    <location>
        <begin position="305"/>
        <end position="353"/>
    </location>
</feature>
<evidence type="ECO:0000259" key="10">
    <source>
        <dbReference type="Pfam" id="PF22666"/>
    </source>
</evidence>
<evidence type="ECO:0000259" key="8">
    <source>
        <dbReference type="Pfam" id="PF00703"/>
    </source>
</evidence>
<dbReference type="Pfam" id="PF22666">
    <property type="entry name" value="Glyco_hydro_2_N2"/>
    <property type="match status" value="1"/>
</dbReference>
<accession>A0A4Y6V5M0</accession>
<dbReference type="InterPro" id="IPR013783">
    <property type="entry name" value="Ig-like_fold"/>
</dbReference>
<evidence type="ECO:0000259" key="9">
    <source>
        <dbReference type="Pfam" id="PF17753"/>
    </source>
</evidence>
<dbReference type="InterPro" id="IPR017853">
    <property type="entry name" value="GH"/>
</dbReference>
<dbReference type="Gene3D" id="3.20.20.80">
    <property type="entry name" value="Glycosidases"/>
    <property type="match status" value="1"/>
</dbReference>
<reference evidence="11 12" key="1">
    <citation type="submission" date="2019-06" db="EMBL/GenBank/DDBJ databases">
        <title>Saccharibacillus brassicae sp. nov., an endophytic bacterium isolated from Chinese cabbage seeds (Brassica pekinensis).</title>
        <authorList>
            <person name="Jiang L."/>
            <person name="Lee J."/>
            <person name="Kim S.W."/>
        </authorList>
    </citation>
    <scope>NUCLEOTIDE SEQUENCE [LARGE SCALE GENOMIC DNA]</scope>
    <source>
        <strain evidence="12">KCTC 43072 / ATSA2</strain>
    </source>
</reference>
<keyword evidence="12" id="KW-1185">Reference proteome</keyword>
<keyword evidence="6" id="KW-0326">Glycosidase</keyword>
<proteinExistence type="inferred from homology"/>
<dbReference type="SUPFAM" id="SSF49785">
    <property type="entry name" value="Galactose-binding domain-like"/>
    <property type="match status" value="1"/>
</dbReference>
<comment type="catalytic activity">
    <reaction evidence="1">
        <text>Hydrolysis of terminal, non-reducing beta-D-mannose residues in beta-D-mannosides.</text>
        <dbReference type="EC" id="3.2.1.25"/>
    </reaction>
</comment>
<evidence type="ECO:0000256" key="3">
    <source>
        <dbReference type="ARBA" id="ARBA00012754"/>
    </source>
</evidence>
<dbReference type="EC" id="3.2.1.25" evidence="3"/>
<dbReference type="AlphaFoldDB" id="A0A4Y6V5M0"/>
<dbReference type="InterPro" id="IPR041625">
    <property type="entry name" value="Beta-mannosidase_Ig"/>
</dbReference>
<keyword evidence="5" id="KW-0325">Glycoprotein</keyword>
<dbReference type="Pfam" id="PF17753">
    <property type="entry name" value="Ig_mannosidase"/>
    <property type="match status" value="1"/>
</dbReference>
<dbReference type="InterPro" id="IPR006102">
    <property type="entry name" value="Ig-like_GH2"/>
</dbReference>
<evidence type="ECO:0000256" key="5">
    <source>
        <dbReference type="ARBA" id="ARBA00023180"/>
    </source>
</evidence>
<name>A0A4Y6V5M0_SACBS</name>
<dbReference type="SUPFAM" id="SSF49303">
    <property type="entry name" value="beta-Galactosidase/glucuronidase domain"/>
    <property type="match status" value="2"/>
</dbReference>
<dbReference type="Pfam" id="PF00703">
    <property type="entry name" value="Glyco_hydro_2"/>
    <property type="match status" value="1"/>
</dbReference>
<protein>
    <recommendedName>
        <fullName evidence="3">beta-mannosidase</fullName>
        <ecNumber evidence="3">3.2.1.25</ecNumber>
    </recommendedName>
</protein>
<comment type="similarity">
    <text evidence="2">Belongs to the glycosyl hydrolase 2 family.</text>
</comment>
<dbReference type="GO" id="GO:0005975">
    <property type="term" value="P:carbohydrate metabolic process"/>
    <property type="evidence" value="ECO:0007669"/>
    <property type="project" value="InterPro"/>
</dbReference>
<dbReference type="FunFam" id="3.20.20.80:FF:000050">
    <property type="entry name" value="Beta-mannosidase B"/>
    <property type="match status" value="1"/>
</dbReference>
<dbReference type="InterPro" id="IPR008979">
    <property type="entry name" value="Galactose-bd-like_sf"/>
</dbReference>
<evidence type="ECO:0000256" key="2">
    <source>
        <dbReference type="ARBA" id="ARBA00007401"/>
    </source>
</evidence>
<dbReference type="GO" id="GO:0006516">
    <property type="term" value="P:glycoprotein catabolic process"/>
    <property type="evidence" value="ECO:0007669"/>
    <property type="project" value="TreeGrafter"/>
</dbReference>
<dbReference type="Proteomes" id="UP000316968">
    <property type="component" value="Chromosome"/>
</dbReference>
<feature type="domain" description="Beta-mannosidase Ig-fold" evidence="9">
    <location>
        <begin position="1063"/>
        <end position="1132"/>
    </location>
</feature>
<evidence type="ECO:0000313" key="11">
    <source>
        <dbReference type="EMBL" id="QDH23807.1"/>
    </source>
</evidence>
<gene>
    <name evidence="11" type="ORF">FFV09_16170</name>
</gene>
<feature type="region of interest" description="Disordered" evidence="7">
    <location>
        <begin position="251"/>
        <end position="270"/>
    </location>
</feature>
<dbReference type="GO" id="GO:0004567">
    <property type="term" value="F:beta-mannosidase activity"/>
    <property type="evidence" value="ECO:0007669"/>
    <property type="project" value="UniProtKB-EC"/>
</dbReference>
<feature type="domain" description="Beta-mannosidase-like galactose-binding" evidence="10">
    <location>
        <begin position="29"/>
        <end position="186"/>
    </location>
</feature>
<dbReference type="InterPro" id="IPR036156">
    <property type="entry name" value="Beta-gal/glucu_dom_sf"/>
</dbReference>
<dbReference type="PANTHER" id="PTHR43730:SF1">
    <property type="entry name" value="BETA-MANNOSIDASE"/>
    <property type="match status" value="1"/>
</dbReference>
<feature type="compositionally biased region" description="Basic and acidic residues" evidence="7">
    <location>
        <begin position="830"/>
        <end position="848"/>
    </location>
</feature>
<dbReference type="KEGG" id="saca:FFV09_16170"/>
<dbReference type="PANTHER" id="PTHR43730">
    <property type="entry name" value="BETA-MANNOSIDASE"/>
    <property type="match status" value="1"/>
</dbReference>
<keyword evidence="4 11" id="KW-0378">Hydrolase</keyword>
<organism evidence="11 12">
    <name type="scientific">Saccharibacillus brassicae</name>
    <dbReference type="NCBI Taxonomy" id="2583377"/>
    <lineage>
        <taxon>Bacteria</taxon>
        <taxon>Bacillati</taxon>
        <taxon>Bacillota</taxon>
        <taxon>Bacilli</taxon>
        <taxon>Bacillales</taxon>
        <taxon>Paenibacillaceae</taxon>
        <taxon>Saccharibacillus</taxon>
    </lineage>
</organism>
<dbReference type="InterPro" id="IPR054593">
    <property type="entry name" value="Beta-mannosidase-like_N2"/>
</dbReference>
<dbReference type="OrthoDB" id="9801077at2"/>
<feature type="compositionally biased region" description="Gly residues" evidence="7">
    <location>
        <begin position="799"/>
        <end position="808"/>
    </location>
</feature>
<dbReference type="Gene3D" id="2.60.120.260">
    <property type="entry name" value="Galactose-binding domain-like"/>
    <property type="match status" value="1"/>
</dbReference>
<evidence type="ECO:0000256" key="7">
    <source>
        <dbReference type="SAM" id="MobiDB-lite"/>
    </source>
</evidence>
<dbReference type="SUPFAM" id="SSF51445">
    <property type="entry name" value="(Trans)glycosidases"/>
    <property type="match status" value="1"/>
</dbReference>
<dbReference type="Gene3D" id="2.60.40.10">
    <property type="entry name" value="Immunoglobulins"/>
    <property type="match status" value="2"/>
</dbReference>
<evidence type="ECO:0000256" key="6">
    <source>
        <dbReference type="ARBA" id="ARBA00023295"/>
    </source>
</evidence>
<dbReference type="EMBL" id="CP041217">
    <property type="protein sequence ID" value="QDH23807.1"/>
    <property type="molecule type" value="Genomic_DNA"/>
</dbReference>
<evidence type="ECO:0000313" key="12">
    <source>
        <dbReference type="Proteomes" id="UP000316968"/>
    </source>
</evidence>
<dbReference type="InterPro" id="IPR050887">
    <property type="entry name" value="Beta-mannosidase_GH2"/>
</dbReference>
<feature type="region of interest" description="Disordered" evidence="7">
    <location>
        <begin position="799"/>
        <end position="849"/>
    </location>
</feature>
<sequence>MELGGNWRIKDFAPGETPAQDNAAAMLDDRYWMTGSVPGDVHSALIRRKVIEDPYFGHNDLKSRWIEEREWWYRRGFEYGGALTREPGERFELNFDGLDTFATVFVNGHEIGTSRNMLMPHTFDITRVIRPGWNVIAVRFDPLRPHHQGKERFDWSSYTKERPWLRKAAMNFGWDWGPRLVTVGIWGAVTLKRHRLAKIESVFAETRSIGNGAANLVISADVTTYRGMPDVPLTLKLSLADGDGRRVYETEVSEDGAEPIRAADPDGASVPAFETDFRPESGTRPGVLAASPVTPGRRSALRRQAAFRAECVLPDARLWWTHDLGEPHLYTLTADLYAGDERIHTDTQAIGVRTIELRTEDEEGRAAFRFFLNGKFVYARGANWIPADNRIGSIPDSRYGELIGLSAESGMNMLRIWGGGIYEKEIFYDECDRRGVLVWQDFAFANALFPDFNADFMDNVRAEVEANVTRLRGRASLALWCGNNEIDWLYDMKSASGDIKSDFYGERIYHELIPEALERLDPHRAYWPSSPYGRSGDQDDNDPDVGDRHNWQVWHGSVYPRAFGEMPALDYSIEGVTFKNYKQDMALFSSEFGMHASANRYTLEKNMPEGSLVWGGEEMAYRNKDTNHRKGILLMEGYTGLPRDIEEYMNFSMLTQAEGLRCGVEHYRRNPRSGGSLIWQLNDSWPGTSWAMIDYELLPKASYYYAKQFYRPLLLSLEHEPGQPLRVWAVNDGPEPVEVEALLEVRRFDGERVGEYVFRSDSAFRGPVLLGEVGEAEALNGGSAEETLVRLRHAGGVELGSGKGGEAGEGPRELRGNGADGAWEGPRGVRGAEAEKGGESRRREERGCEQTYMLRDQRELKLGQAKLAWSVAEASEAGGEAEVAQAGQAVQDGQAGGYVEAAQAAQAGSAAEEAAQGGQAGGDVEAAQVAQAGSAAQEAARGGQAGGYVEAAQAAQAGSAVEEAAQGGQAGGEAEAAEPGANAGELPAAWRLDGRLADVTAAAVSEGAAEAAGNASKPKPVSGAGTVNAAEEAAGRMPLLGSAADAQATADASGESEQLRQTAAGSVIVTVEASGMLARMVKLELPLGRVRFSDNFFDLLPGERREVELSMLDGSPLTVDFVRSRLRVSALNGAAIR</sequence>